<dbReference type="eggNOG" id="KOG1057">
    <property type="taxonomic scope" value="Eukaryota"/>
</dbReference>
<sequence>MRRLLKLFRAATDGHANLPKIRIGVCAMDKKARSKPMKEILERLTAWGEFEVVIFGDDAILEKPIEDWPHVECLLCWHSDGFPLKKAQEYIKYRRPFLVNDVFMQDFLLDRRKVYKLLVERSIPVPTHIIVERDHLPEGTTDPPGFVEDEDYVELNGQRIVKPFVEKPVSGEDHNIWVYYPHSMGGGVKYLFRKVDDKASKYDSSHDGKVRRDGSYIYEEFLPTGGTDVKVYTVGPRYAHAEARKSPVVDGKVLRNADGKEMRFPVLLSPQEKEIARMVCLAFGQKVCGFDLLRSEKGRSYVCDVNGWSFVKNSKKYYDDAADILRSIILSALAPHRLNVQPNLPTYTGALTNPDTGSNLAVSGKGAGWEGGWGWGDWELRCVLAVIRHGDRTPKQKLKVVVTQEPLLNLFHKYKDAKGKQAKLKSPLQMQELLDITRQLVKVGRGGNDEREAAQEVRGKLRIMQTVLESGGQFSGINRKVQIKPLRWGIAADGLVGVAVLEEALLILKWGGVLTHAGRQQAEDLGKIYRMVMYPSGGNGLLRLHSTYRHDLKIYSSDEGRVQTSAAAFTKAMLDLEGNSLTPILVSLVNKDASMLEAFGKGASDDIADAKEALYQVGSATSASSIIARLPDTPLGLLRRLVELLRRLIDRLRQLVREEGATARGGGPPKYSSLSMDPKERVHDDNQPCGGEKMLLMFDRWHKLLKSFYNEKKDRFDISKVPDIYDSAKYDAIHNAHLGLDALEELYIVAKLLADVVIPCEYGLDPGGKLRIGSKIANELLGKLLVDLASMREESIVTACMEPHGARAMVKHGSGGSNGPTGREGDLEGGPAGEMEPETETIHRLCPTYASDINSPLRHVRTRIYFTSESHMHSLVNVLRWCHLGADAAGCCAMPPITPPEGACAQLDEMTELDYLTQVVFRMYENKTVPVESQERFRVEVLFSPGANYNPFDFASTSLHNNHVLPIVPRTALHKNDGITLAEMEEKLMPFSSVSLGFQQQQQ</sequence>
<comment type="similarity">
    <text evidence="2 13">Belongs to the histidine acid phosphatase family. VIP1 subfamily.</text>
</comment>
<dbReference type="CDD" id="cd07061">
    <property type="entry name" value="HP_HAP_like"/>
    <property type="match status" value="1"/>
</dbReference>
<proteinExistence type="inferred from homology"/>
<comment type="catalytic activity">
    <reaction evidence="11">
        <text>1D-myo-inositol hexakisphosphate + ATP = 1-diphospho-1D-myo-inositol 2,3,4,5,6-pentakisphosphate + ADP</text>
        <dbReference type="Rhea" id="RHEA:37459"/>
        <dbReference type="ChEBI" id="CHEBI:30616"/>
        <dbReference type="ChEBI" id="CHEBI:58130"/>
        <dbReference type="ChEBI" id="CHEBI:74946"/>
        <dbReference type="ChEBI" id="CHEBI:456216"/>
        <dbReference type="EC" id="2.7.4.24"/>
    </reaction>
    <physiologicalReaction direction="left-to-right" evidence="11">
        <dbReference type="Rhea" id="RHEA:37460"/>
    </physiologicalReaction>
</comment>
<evidence type="ECO:0000256" key="1">
    <source>
        <dbReference type="ARBA" id="ARBA00004514"/>
    </source>
</evidence>
<evidence type="ECO:0000256" key="12">
    <source>
        <dbReference type="PROSITE-ProRule" id="PRU00409"/>
    </source>
</evidence>
<evidence type="ECO:0000256" key="5">
    <source>
        <dbReference type="ARBA" id="ARBA00022679"/>
    </source>
</evidence>
<dbReference type="GO" id="GO:0005524">
    <property type="term" value="F:ATP binding"/>
    <property type="evidence" value="ECO:0007669"/>
    <property type="project" value="UniProtKB-UniRule"/>
</dbReference>
<dbReference type="GO" id="GO:0032958">
    <property type="term" value="P:inositol phosphate biosynthetic process"/>
    <property type="evidence" value="ECO:0007669"/>
    <property type="project" value="TreeGrafter"/>
</dbReference>
<dbReference type="AlphaFoldDB" id="D8TJY8"/>
<dbReference type="STRING" id="3068.D8TJY8"/>
<comment type="function">
    <text evidence="13">Bifunctional inositol kinase that acts in concert with the IP6K kinases to synthesize the diphosphate group-containing inositol pyrophosphates diphosphoinositol pentakisphosphate, PP-InsP5, and bis-diphosphoinositol tetrakisphosphate, (PP)2-InsP4. PP-InsP5 and (PP)2-InsP4, also respectively called InsP7 and InsP8, may regulate a variety of cellular processes, including apoptosis, vesicle trafficking, cytoskeletal dynamics, and exocytosis. Phosphorylates inositol hexakisphosphate (InsP6).</text>
</comment>
<dbReference type="Gene3D" id="3.30.470.20">
    <property type="entry name" value="ATP-grasp fold, B domain"/>
    <property type="match status" value="1"/>
</dbReference>
<dbReference type="Gene3D" id="3.40.50.11950">
    <property type="match status" value="1"/>
</dbReference>
<dbReference type="PROSITE" id="PS50975">
    <property type="entry name" value="ATP_GRASP"/>
    <property type="match status" value="1"/>
</dbReference>
<evidence type="ECO:0000313" key="16">
    <source>
        <dbReference type="EMBL" id="EFJ51971.1"/>
    </source>
</evidence>
<evidence type="ECO:0000256" key="10">
    <source>
        <dbReference type="ARBA" id="ARBA00033696"/>
    </source>
</evidence>
<protein>
    <recommendedName>
        <fullName evidence="13">Inositol hexakisphosphate and diphosphoinositol-pentakisphosphate kinase</fullName>
        <ecNumber evidence="13">2.7.4.24</ecNumber>
    </recommendedName>
</protein>
<dbReference type="GeneID" id="9618097"/>
<keyword evidence="9" id="KW-0007">Acetylation</keyword>
<dbReference type="Pfam" id="PF00328">
    <property type="entry name" value="His_Phos_2"/>
    <property type="match status" value="1"/>
</dbReference>
<evidence type="ECO:0000256" key="7">
    <source>
        <dbReference type="ARBA" id="ARBA00022777"/>
    </source>
</evidence>
<evidence type="ECO:0000256" key="3">
    <source>
        <dbReference type="ARBA" id="ARBA00022490"/>
    </source>
</evidence>
<keyword evidence="4" id="KW-0597">Phosphoprotein</keyword>
<dbReference type="KEGG" id="vcn:VOLCADRAFT_56293"/>
<dbReference type="Proteomes" id="UP000001058">
    <property type="component" value="Unassembled WGS sequence"/>
</dbReference>
<evidence type="ECO:0000256" key="8">
    <source>
        <dbReference type="ARBA" id="ARBA00022840"/>
    </source>
</evidence>
<dbReference type="SUPFAM" id="SSF56059">
    <property type="entry name" value="Glutathione synthetase ATP-binding domain-like"/>
    <property type="match status" value="1"/>
</dbReference>
<dbReference type="GO" id="GO:0052723">
    <property type="term" value="F:inositol hexakisphosphate 1-kinase activity"/>
    <property type="evidence" value="ECO:0007669"/>
    <property type="project" value="RHEA"/>
</dbReference>
<dbReference type="InterPro" id="IPR037446">
    <property type="entry name" value="His_Pase_VIP1"/>
</dbReference>
<evidence type="ECO:0000256" key="9">
    <source>
        <dbReference type="ARBA" id="ARBA00022990"/>
    </source>
</evidence>
<dbReference type="EC" id="2.7.4.24" evidence="13"/>
<dbReference type="InterPro" id="IPR033379">
    <property type="entry name" value="Acid_Pase_AS"/>
</dbReference>
<dbReference type="FunFam" id="3.30.470.20:FF:000019">
    <property type="entry name" value="Inositol hexakisphosphate and diphosphoinositol-pentakisphosphate kinase"/>
    <property type="match status" value="1"/>
</dbReference>
<dbReference type="InterPro" id="IPR029033">
    <property type="entry name" value="His_PPase_superfam"/>
</dbReference>
<dbReference type="GO" id="GO:0005829">
    <property type="term" value="C:cytosol"/>
    <property type="evidence" value="ECO:0007669"/>
    <property type="project" value="UniProtKB-SubCell"/>
</dbReference>
<evidence type="ECO:0000256" key="13">
    <source>
        <dbReference type="RuleBase" id="RU365032"/>
    </source>
</evidence>
<keyword evidence="6 12" id="KW-0547">Nucleotide-binding</keyword>
<dbReference type="GO" id="GO:0033857">
    <property type="term" value="F:5-diphosphoinositol pentakisphosphate 1-kinase activity"/>
    <property type="evidence" value="ECO:0007669"/>
    <property type="project" value="UniProtKB-ARBA"/>
</dbReference>
<dbReference type="InterPro" id="IPR040557">
    <property type="entry name" value="VIP1_N"/>
</dbReference>
<keyword evidence="5 13" id="KW-0808">Transferase</keyword>
<comment type="subcellular location">
    <subcellularLocation>
        <location evidence="1 13">Cytoplasm</location>
        <location evidence="1 13">Cytosol</location>
    </subcellularLocation>
</comment>
<dbReference type="SUPFAM" id="SSF53254">
    <property type="entry name" value="Phosphoglycerate mutase-like"/>
    <property type="match status" value="1"/>
</dbReference>
<dbReference type="InterPro" id="IPR011761">
    <property type="entry name" value="ATP-grasp"/>
</dbReference>
<evidence type="ECO:0000256" key="4">
    <source>
        <dbReference type="ARBA" id="ARBA00022553"/>
    </source>
</evidence>
<name>D8TJY8_VOLCA</name>
<dbReference type="Gene3D" id="3.40.50.1240">
    <property type="entry name" value="Phosphoglycerate mutase-like"/>
    <property type="match status" value="1"/>
</dbReference>
<keyword evidence="7 13" id="KW-0418">Kinase</keyword>
<dbReference type="Pfam" id="PF18086">
    <property type="entry name" value="PPIP5K2_N"/>
    <property type="match status" value="1"/>
</dbReference>
<dbReference type="FunCoup" id="D8TJY8">
    <property type="interactions" value="1224"/>
</dbReference>
<dbReference type="FunFam" id="3.40.50.11950:FF:000002">
    <property type="entry name" value="Inositol hexakisphosphate and diphosphoinositol-pentakisphosphate kinase"/>
    <property type="match status" value="1"/>
</dbReference>
<dbReference type="PROSITE" id="PS00616">
    <property type="entry name" value="HIS_ACID_PHOSPHAT_1"/>
    <property type="match status" value="1"/>
</dbReference>
<gene>
    <name evidence="16" type="ORF">VOLCADRAFT_56293</name>
</gene>
<dbReference type="PANTHER" id="PTHR12750">
    <property type="entry name" value="DIPHOSPHOINOSITOL PENTAKISPHOSPHATE KINASE"/>
    <property type="match status" value="1"/>
</dbReference>
<evidence type="ECO:0000256" key="14">
    <source>
        <dbReference type="SAM" id="MobiDB-lite"/>
    </source>
</evidence>
<organism evidence="17">
    <name type="scientific">Volvox carteri f. nagariensis</name>
    <dbReference type="NCBI Taxonomy" id="3068"/>
    <lineage>
        <taxon>Eukaryota</taxon>
        <taxon>Viridiplantae</taxon>
        <taxon>Chlorophyta</taxon>
        <taxon>core chlorophytes</taxon>
        <taxon>Chlorophyceae</taxon>
        <taxon>CS clade</taxon>
        <taxon>Chlamydomonadales</taxon>
        <taxon>Volvocaceae</taxon>
        <taxon>Volvox</taxon>
    </lineage>
</organism>
<feature type="region of interest" description="Disordered" evidence="14">
    <location>
        <begin position="660"/>
        <end position="685"/>
    </location>
</feature>
<evidence type="ECO:0000256" key="11">
    <source>
        <dbReference type="ARBA" id="ARBA00034629"/>
    </source>
</evidence>
<feature type="region of interest" description="Disordered" evidence="14">
    <location>
        <begin position="812"/>
        <end position="835"/>
    </location>
</feature>
<keyword evidence="8 12" id="KW-0067">ATP-binding</keyword>
<dbReference type="EMBL" id="GL378325">
    <property type="protein sequence ID" value="EFJ51971.1"/>
    <property type="molecule type" value="Genomic_DNA"/>
</dbReference>
<evidence type="ECO:0000256" key="6">
    <source>
        <dbReference type="ARBA" id="ARBA00022741"/>
    </source>
</evidence>
<dbReference type="PANTHER" id="PTHR12750:SF9">
    <property type="entry name" value="INOSITOL HEXAKISPHOSPHATE AND DIPHOSPHOINOSITOL-PENTAKISPHOSPHATE KINASE"/>
    <property type="match status" value="1"/>
</dbReference>
<dbReference type="GO" id="GO:0046872">
    <property type="term" value="F:metal ion binding"/>
    <property type="evidence" value="ECO:0007669"/>
    <property type="project" value="InterPro"/>
</dbReference>
<feature type="domain" description="ATP-grasp" evidence="15">
    <location>
        <begin position="115"/>
        <end position="334"/>
    </location>
</feature>
<evidence type="ECO:0000313" key="17">
    <source>
        <dbReference type="Proteomes" id="UP000001058"/>
    </source>
</evidence>
<keyword evidence="17" id="KW-1185">Reference proteome</keyword>
<dbReference type="InterPro" id="IPR000560">
    <property type="entry name" value="His_Pase_clade-2"/>
</dbReference>
<dbReference type="OrthoDB" id="18042at2759"/>
<comment type="catalytic activity">
    <reaction evidence="10">
        <text>5-diphospho-1D-myo-inositol 1,2,3,4,6-pentakisphosphate + ATP + H(+) = 1,5-bis(diphospho)-1D-myo-inositol 2,3,4,6-tetrakisphosphate + ADP</text>
        <dbReference type="Rhea" id="RHEA:10276"/>
        <dbReference type="ChEBI" id="CHEBI:15378"/>
        <dbReference type="ChEBI" id="CHEBI:30616"/>
        <dbReference type="ChEBI" id="CHEBI:58628"/>
        <dbReference type="ChEBI" id="CHEBI:77983"/>
        <dbReference type="ChEBI" id="CHEBI:456216"/>
        <dbReference type="EC" id="2.7.4.24"/>
    </reaction>
    <physiologicalReaction direction="left-to-right" evidence="10">
        <dbReference type="Rhea" id="RHEA:10277"/>
    </physiologicalReaction>
</comment>
<evidence type="ECO:0000256" key="2">
    <source>
        <dbReference type="ARBA" id="ARBA00005609"/>
    </source>
</evidence>
<dbReference type="RefSeq" id="XP_002946745.1">
    <property type="nucleotide sequence ID" value="XM_002946699.1"/>
</dbReference>
<evidence type="ECO:0000259" key="15">
    <source>
        <dbReference type="PROSITE" id="PS50975"/>
    </source>
</evidence>
<dbReference type="InParanoid" id="D8TJY8"/>
<keyword evidence="3 13" id="KW-0963">Cytoplasm</keyword>
<dbReference type="GO" id="GO:0006020">
    <property type="term" value="P:inositol metabolic process"/>
    <property type="evidence" value="ECO:0007669"/>
    <property type="project" value="TreeGrafter"/>
</dbReference>
<accession>D8TJY8</accession>
<reference evidence="16 17" key="1">
    <citation type="journal article" date="2010" name="Science">
        <title>Genomic analysis of organismal complexity in the multicellular green alga Volvox carteri.</title>
        <authorList>
            <person name="Prochnik S.E."/>
            <person name="Umen J."/>
            <person name="Nedelcu A.M."/>
            <person name="Hallmann A."/>
            <person name="Miller S.M."/>
            <person name="Nishii I."/>
            <person name="Ferris P."/>
            <person name="Kuo A."/>
            <person name="Mitros T."/>
            <person name="Fritz-Laylin L.K."/>
            <person name="Hellsten U."/>
            <person name="Chapman J."/>
            <person name="Simakov O."/>
            <person name="Rensing S.A."/>
            <person name="Terry A."/>
            <person name="Pangilinan J."/>
            <person name="Kapitonov V."/>
            <person name="Jurka J."/>
            <person name="Salamov A."/>
            <person name="Shapiro H."/>
            <person name="Schmutz J."/>
            <person name="Grimwood J."/>
            <person name="Lindquist E."/>
            <person name="Lucas S."/>
            <person name="Grigoriev I.V."/>
            <person name="Schmitt R."/>
            <person name="Kirk D."/>
            <person name="Rokhsar D.S."/>
        </authorList>
    </citation>
    <scope>NUCLEOTIDE SEQUENCE [LARGE SCALE GENOMIC DNA]</scope>
    <source>
        <strain evidence="17">f. Nagariensis / Eve</strain>
    </source>
</reference>